<feature type="region of interest" description="Disordered" evidence="1">
    <location>
        <begin position="1"/>
        <end position="29"/>
    </location>
</feature>
<reference evidence="3" key="1">
    <citation type="submission" date="2022-07" db="EMBL/GenBank/DDBJ databases">
        <title>Draft genome sequence of Zalerion maritima ATCC 34329, a (micro)plastics degrading marine fungus.</title>
        <authorList>
            <person name="Paco A."/>
            <person name="Goncalves M.F.M."/>
            <person name="Rocha-Santos T.A.P."/>
            <person name="Alves A."/>
        </authorList>
    </citation>
    <scope>NUCLEOTIDE SEQUENCE</scope>
    <source>
        <strain evidence="3">ATCC 34329</strain>
    </source>
</reference>
<gene>
    <name evidence="3" type="ORF">MKZ38_003844</name>
</gene>
<protein>
    <recommendedName>
        <fullName evidence="2">CorA-like transporter domain-containing protein</fullName>
    </recommendedName>
</protein>
<dbReference type="Pfam" id="PF26616">
    <property type="entry name" value="CorA-like"/>
    <property type="match status" value="1"/>
</dbReference>
<dbReference type="AlphaFoldDB" id="A0AAD5RM94"/>
<organism evidence="3 4">
    <name type="scientific">Zalerion maritima</name>
    <dbReference type="NCBI Taxonomy" id="339359"/>
    <lineage>
        <taxon>Eukaryota</taxon>
        <taxon>Fungi</taxon>
        <taxon>Dikarya</taxon>
        <taxon>Ascomycota</taxon>
        <taxon>Pezizomycotina</taxon>
        <taxon>Sordariomycetes</taxon>
        <taxon>Lulworthiomycetidae</taxon>
        <taxon>Lulworthiales</taxon>
        <taxon>Lulworthiaceae</taxon>
        <taxon>Zalerion</taxon>
    </lineage>
</organism>
<evidence type="ECO:0000313" key="4">
    <source>
        <dbReference type="Proteomes" id="UP001201980"/>
    </source>
</evidence>
<keyword evidence="4" id="KW-1185">Reference proteome</keyword>
<dbReference type="Proteomes" id="UP001201980">
    <property type="component" value="Unassembled WGS sequence"/>
</dbReference>
<comment type="caution">
    <text evidence="3">The sequence shown here is derived from an EMBL/GenBank/DDBJ whole genome shotgun (WGS) entry which is preliminary data.</text>
</comment>
<proteinExistence type="predicted"/>
<evidence type="ECO:0000256" key="1">
    <source>
        <dbReference type="SAM" id="MobiDB-lite"/>
    </source>
</evidence>
<dbReference type="InterPro" id="IPR058257">
    <property type="entry name" value="CorA-like_dom"/>
</dbReference>
<name>A0AAD5RM94_9PEZI</name>
<evidence type="ECO:0000313" key="3">
    <source>
        <dbReference type="EMBL" id="KAJ2898553.1"/>
    </source>
</evidence>
<sequence length="328" mass="37254">MTSLRFFSTSRSSTSTSTSTGVTQQDYFPSIPGPNIPPMMPGRTLSFEAQKWYQEKKKKEEALKDEFYPRYSLQWNKLRRRLEEIFPGVKFSKEYNDYHVQLSRIDNGVKWQRWDNVGARGAWALGPSLWAGSGGLRGFHNINFQLLGAPSNGALEAHQKTLLEKTPEVFKLKSKVPVVEFVGSQDGKCVCPSSGPTEAPLVDRNQGTQRFIDGNSALDRWLSIPQNEGVSENGEKQRARFVELASTRCRFILFQAKTKQARLDVSLEMARKILTYFQVMPSYIKEVRLSRCQIFGLVDSVKGFGSQARDLRYRNLAWVVMATSFAII</sequence>
<feature type="compositionally biased region" description="Low complexity" evidence="1">
    <location>
        <begin position="1"/>
        <end position="20"/>
    </location>
</feature>
<feature type="domain" description="CorA-like transporter" evidence="2">
    <location>
        <begin position="207"/>
        <end position="285"/>
    </location>
</feature>
<accession>A0AAD5RM94</accession>
<dbReference type="EMBL" id="JAKWBI020000226">
    <property type="protein sequence ID" value="KAJ2898553.1"/>
    <property type="molecule type" value="Genomic_DNA"/>
</dbReference>
<evidence type="ECO:0000259" key="2">
    <source>
        <dbReference type="Pfam" id="PF26616"/>
    </source>
</evidence>